<dbReference type="EMBL" id="DRTX01000138">
    <property type="protein sequence ID" value="HHF53245.1"/>
    <property type="molecule type" value="Genomic_DNA"/>
</dbReference>
<dbReference type="Proteomes" id="UP000886050">
    <property type="component" value="Unassembled WGS sequence"/>
</dbReference>
<keyword evidence="1" id="KW-0732">Signal</keyword>
<proteinExistence type="predicted"/>
<feature type="chain" id="PRO_5031211341" evidence="1">
    <location>
        <begin position="26"/>
        <end position="286"/>
    </location>
</feature>
<protein>
    <submittedName>
        <fullName evidence="2">Uncharacterized protein</fullName>
    </submittedName>
</protein>
<evidence type="ECO:0000313" key="2">
    <source>
        <dbReference type="EMBL" id="HHF53245.1"/>
    </source>
</evidence>
<evidence type="ECO:0000256" key="1">
    <source>
        <dbReference type="SAM" id="SignalP"/>
    </source>
</evidence>
<comment type="caution">
    <text evidence="2">The sequence shown here is derived from an EMBL/GenBank/DDBJ whole genome shotgun (WGS) entry which is preliminary data.</text>
</comment>
<reference evidence="2" key="1">
    <citation type="journal article" date="2020" name="mSystems">
        <title>Genome- and Community-Level Interaction Insights into Carbon Utilization and Element Cycling Functions of Hydrothermarchaeota in Hydrothermal Sediment.</title>
        <authorList>
            <person name="Zhou Z."/>
            <person name="Liu Y."/>
            <person name="Xu W."/>
            <person name="Pan J."/>
            <person name="Luo Z.H."/>
            <person name="Li M."/>
        </authorList>
    </citation>
    <scope>NUCLEOTIDE SEQUENCE [LARGE SCALE GENOMIC DNA]</scope>
    <source>
        <strain evidence="2">HyVt-96</strain>
    </source>
</reference>
<gene>
    <name evidence="2" type="ORF">ENL43_02635</name>
</gene>
<sequence length="286" mass="32451">MMKKIVILTMMVFLVGLIITPLANAAYHQVYAWDDETCAWREASHVEAEMYSEESDGDVYQWQSAEGADPGTTPYQEPEPHAPIQFHITNHAHVFPWIDAEITETHLTWDIFQPGDYMSKTFILQFMANCPVQVHLGAGTWQIPARFVGGKENGHIEMDYFTKPVTGDVTDVEIGKKVRQYSLLGKDDVSGTPPDEIDVRYWWYIAYGSKPDTAYISDEEFADMPPKEEWSLAEDLNCQSIVVPDSEELHTKGMVHLVFFEDLDVEACDSEGKYVDLFAITITPDP</sequence>
<dbReference type="AlphaFoldDB" id="A0A7V5HNJ7"/>
<accession>A0A7V5HNJ7</accession>
<organism evidence="2">
    <name type="scientific">candidate division WOR-3 bacterium</name>
    <dbReference type="NCBI Taxonomy" id="2052148"/>
    <lineage>
        <taxon>Bacteria</taxon>
        <taxon>Bacteria division WOR-3</taxon>
    </lineage>
</organism>
<name>A0A7V5HNJ7_UNCW3</name>
<feature type="signal peptide" evidence="1">
    <location>
        <begin position="1"/>
        <end position="25"/>
    </location>
</feature>